<dbReference type="OrthoDB" id="71307at2759"/>
<evidence type="ECO:0000313" key="3">
    <source>
        <dbReference type="Proteomes" id="UP000807353"/>
    </source>
</evidence>
<accession>A0A9P5Y6F4</accession>
<name>A0A9P5Y6F4_9AGAR</name>
<dbReference type="CDD" id="cd18186">
    <property type="entry name" value="BTB_POZ_ZBTB_KLHL-like"/>
    <property type="match status" value="1"/>
</dbReference>
<proteinExistence type="predicted"/>
<protein>
    <recommendedName>
        <fullName evidence="1">BTB domain-containing protein</fullName>
    </recommendedName>
</protein>
<dbReference type="SUPFAM" id="SSF54695">
    <property type="entry name" value="POZ domain"/>
    <property type="match status" value="1"/>
</dbReference>
<dbReference type="EMBL" id="MU150266">
    <property type="protein sequence ID" value="KAF9463079.1"/>
    <property type="molecule type" value="Genomic_DNA"/>
</dbReference>
<dbReference type="SMART" id="SM00225">
    <property type="entry name" value="BTB"/>
    <property type="match status" value="1"/>
</dbReference>
<dbReference type="Pfam" id="PF00651">
    <property type="entry name" value="BTB"/>
    <property type="match status" value="1"/>
</dbReference>
<gene>
    <name evidence="2" type="ORF">BDZ94DRAFT_651473</name>
</gene>
<evidence type="ECO:0000259" key="1">
    <source>
        <dbReference type="PROSITE" id="PS50097"/>
    </source>
</evidence>
<dbReference type="Proteomes" id="UP000807353">
    <property type="component" value="Unassembled WGS sequence"/>
</dbReference>
<dbReference type="AlphaFoldDB" id="A0A9P5Y6F4"/>
<dbReference type="Gene3D" id="3.30.710.10">
    <property type="entry name" value="Potassium Channel Kv1.1, Chain A"/>
    <property type="match status" value="1"/>
</dbReference>
<reference evidence="2" key="1">
    <citation type="submission" date="2020-11" db="EMBL/GenBank/DDBJ databases">
        <authorList>
            <consortium name="DOE Joint Genome Institute"/>
            <person name="Ahrendt S."/>
            <person name="Riley R."/>
            <person name="Andreopoulos W."/>
            <person name="Labutti K."/>
            <person name="Pangilinan J."/>
            <person name="Ruiz-Duenas F.J."/>
            <person name="Barrasa J.M."/>
            <person name="Sanchez-Garcia M."/>
            <person name="Camarero S."/>
            <person name="Miyauchi S."/>
            <person name="Serrano A."/>
            <person name="Linde D."/>
            <person name="Babiker R."/>
            <person name="Drula E."/>
            <person name="Ayuso-Fernandez I."/>
            <person name="Pacheco R."/>
            <person name="Padilla G."/>
            <person name="Ferreira P."/>
            <person name="Barriuso J."/>
            <person name="Kellner H."/>
            <person name="Castanera R."/>
            <person name="Alfaro M."/>
            <person name="Ramirez L."/>
            <person name="Pisabarro A.G."/>
            <person name="Kuo A."/>
            <person name="Tritt A."/>
            <person name="Lipzen A."/>
            <person name="He G."/>
            <person name="Yan M."/>
            <person name="Ng V."/>
            <person name="Cullen D."/>
            <person name="Martin F."/>
            <person name="Rosso M.-N."/>
            <person name="Henrissat B."/>
            <person name="Hibbett D."/>
            <person name="Martinez A.T."/>
            <person name="Grigoriev I.V."/>
        </authorList>
    </citation>
    <scope>NUCLEOTIDE SEQUENCE</scope>
    <source>
        <strain evidence="2">CBS 247.69</strain>
    </source>
</reference>
<organism evidence="2 3">
    <name type="scientific">Collybia nuda</name>
    <dbReference type="NCBI Taxonomy" id="64659"/>
    <lineage>
        <taxon>Eukaryota</taxon>
        <taxon>Fungi</taxon>
        <taxon>Dikarya</taxon>
        <taxon>Basidiomycota</taxon>
        <taxon>Agaricomycotina</taxon>
        <taxon>Agaricomycetes</taxon>
        <taxon>Agaricomycetidae</taxon>
        <taxon>Agaricales</taxon>
        <taxon>Tricholomatineae</taxon>
        <taxon>Clitocybaceae</taxon>
        <taxon>Collybia</taxon>
    </lineage>
</organism>
<dbReference type="InterPro" id="IPR000210">
    <property type="entry name" value="BTB/POZ_dom"/>
</dbReference>
<sequence>MNSHFFDAKDADVVLVSSEESNPSEFRVHRCILTAASPFFNDMFSLPQSPAEAGKIPRIPVSETRETLNALLRFVYPLQDPTLDSLDDLVPILAAAVKYDFLTVVDALRKNLVSPRFVKAEPIRVYAIASRFYLEEEAQIASQFTLNVNVLDAPLSDDLKFITAYSYHRLLDLHNRRARASIEMLKLPEDVKCMQCNGSTFLAYAIPKWWLQFEKKAKEELSVRPTTDVIFGMEFLAQTAMASECPRCAGSILDAWRSLQDLKQRIDELPATI</sequence>
<dbReference type="PROSITE" id="PS50097">
    <property type="entry name" value="BTB"/>
    <property type="match status" value="1"/>
</dbReference>
<keyword evidence="3" id="KW-1185">Reference proteome</keyword>
<feature type="domain" description="BTB" evidence="1">
    <location>
        <begin position="11"/>
        <end position="76"/>
    </location>
</feature>
<evidence type="ECO:0000313" key="2">
    <source>
        <dbReference type="EMBL" id="KAF9463079.1"/>
    </source>
</evidence>
<comment type="caution">
    <text evidence="2">The sequence shown here is derived from an EMBL/GenBank/DDBJ whole genome shotgun (WGS) entry which is preliminary data.</text>
</comment>
<dbReference type="InterPro" id="IPR011333">
    <property type="entry name" value="SKP1/BTB/POZ_sf"/>
</dbReference>